<protein>
    <recommendedName>
        <fullName evidence="4">PRONE domain-containing protein</fullName>
    </recommendedName>
</protein>
<keyword evidence="6" id="KW-1185">Reference proteome</keyword>
<evidence type="ECO:0000256" key="1">
    <source>
        <dbReference type="ARBA" id="ARBA00022658"/>
    </source>
</evidence>
<dbReference type="EMBL" id="JAAWWB010000020">
    <property type="protein sequence ID" value="KAG6758281.1"/>
    <property type="molecule type" value="Genomic_DNA"/>
</dbReference>
<feature type="compositionally biased region" description="Polar residues" evidence="3">
    <location>
        <begin position="528"/>
        <end position="540"/>
    </location>
</feature>
<evidence type="ECO:0000256" key="3">
    <source>
        <dbReference type="SAM" id="MobiDB-lite"/>
    </source>
</evidence>
<dbReference type="OrthoDB" id="1053009at2759"/>
<accession>A0A8X7YX34</accession>
<comment type="caution">
    <text evidence="5">The sequence shown here is derived from an EMBL/GenBank/DDBJ whole genome shotgun (WGS) entry which is preliminary data.</text>
</comment>
<feature type="region of interest" description="Disordered" evidence="3">
    <location>
        <begin position="525"/>
        <end position="571"/>
    </location>
</feature>
<gene>
    <name evidence="5" type="ORF">POTOM_038619</name>
</gene>
<proteinExistence type="predicted"/>
<feature type="domain" description="PRONE" evidence="4">
    <location>
        <begin position="108"/>
        <end position="438"/>
    </location>
</feature>
<feature type="compositionally biased region" description="Basic and acidic residues" evidence="3">
    <location>
        <begin position="34"/>
        <end position="50"/>
    </location>
</feature>
<evidence type="ECO:0000313" key="6">
    <source>
        <dbReference type="Proteomes" id="UP000886885"/>
    </source>
</evidence>
<dbReference type="Pfam" id="PF03759">
    <property type="entry name" value="PRONE"/>
    <property type="match status" value="2"/>
</dbReference>
<dbReference type="InterPro" id="IPR038937">
    <property type="entry name" value="RopGEF"/>
</dbReference>
<evidence type="ECO:0000313" key="5">
    <source>
        <dbReference type="EMBL" id="KAG6758281.1"/>
    </source>
</evidence>
<dbReference type="Proteomes" id="UP000886885">
    <property type="component" value="Chromosome 10D"/>
</dbReference>
<feature type="region of interest" description="Disordered" evidence="3">
    <location>
        <begin position="28"/>
        <end position="76"/>
    </location>
</feature>
<feature type="compositionally biased region" description="Basic and acidic residues" evidence="3">
    <location>
        <begin position="541"/>
        <end position="553"/>
    </location>
</feature>
<sequence>MLQGIELLGFEKLNSPFLLRMETMAKKSCGGGGFEKKRKDVSELLTDSRESSNSSSRSSSSEVAKTNNGCASPSPLGWPIRKSGECKSLVSIGNGSEEKKAHLEDSKFRKLGSKLSEIDMMKERFAKLLLGEDMSGSGKGVCTALAISNAITNLCGHVFGQLWRLEPLPAEKKSMWRREMELLLCVGDHIVELIPSWQTFPDGSKLEVMTCRLRSDLFINLPALSKLDNMLLEVLDSFTDTEFWYVDQGIAAPDADGSASFRKTIQRQEEKWWLPVPRVPAGGLSNDTRKQLNHTRECTNQILKAAMAINSVALAEMDIPDSYLEALPKNGRACLGDLVYRYITSDQFSAECLLDCLDLSSEHVALDIANRVESAIYWFPNLTQTTLDTSKIQFNKDVGKSIIESYSRVLESLAFNIVARIDDLLYVDDLTKHSDKLSSVPTVSVISHKKVLIPYSVPVSGTSYKTTFSTPSFSPMPLISPVRGERTPFLHNITTSNNDYNKPHRRGFGVKRVLTNYLGVDSRPKICGNTNEGSCPNPKTNLREDLGPEKDSPTQKNATRLPQSAPKYIVT</sequence>
<dbReference type="FunFam" id="1.20.58.2010:FF:000004">
    <property type="entry name" value="Rop guanine nucleotide exchange factor 1"/>
    <property type="match status" value="1"/>
</dbReference>
<dbReference type="GO" id="GO:0005085">
    <property type="term" value="F:guanyl-nucleotide exchange factor activity"/>
    <property type="evidence" value="ECO:0007669"/>
    <property type="project" value="UniProtKB-UniRule"/>
</dbReference>
<dbReference type="PANTHER" id="PTHR33101">
    <property type="entry name" value="ROP GUANINE NUCLEOTIDE EXCHANGE FACTOR 1"/>
    <property type="match status" value="1"/>
</dbReference>
<keyword evidence="1 2" id="KW-0344">Guanine-nucleotide releasing factor</keyword>
<dbReference type="InterPro" id="IPR005512">
    <property type="entry name" value="PRONE_dom"/>
</dbReference>
<dbReference type="AlphaFoldDB" id="A0A8X7YX34"/>
<reference evidence="5" key="1">
    <citation type="journal article" date="2020" name="bioRxiv">
        <title>Hybrid origin of Populus tomentosa Carr. identified through genome sequencing and phylogenomic analysis.</title>
        <authorList>
            <person name="An X."/>
            <person name="Gao K."/>
            <person name="Chen Z."/>
            <person name="Li J."/>
            <person name="Yang X."/>
            <person name="Yang X."/>
            <person name="Zhou J."/>
            <person name="Guo T."/>
            <person name="Zhao T."/>
            <person name="Huang S."/>
            <person name="Miao D."/>
            <person name="Khan W.U."/>
            <person name="Rao P."/>
            <person name="Ye M."/>
            <person name="Lei B."/>
            <person name="Liao W."/>
            <person name="Wang J."/>
            <person name="Ji L."/>
            <person name="Li Y."/>
            <person name="Guo B."/>
            <person name="Mustafa N.S."/>
            <person name="Li S."/>
            <person name="Yun Q."/>
            <person name="Keller S.R."/>
            <person name="Mao J."/>
            <person name="Zhang R."/>
            <person name="Strauss S.H."/>
        </authorList>
    </citation>
    <scope>NUCLEOTIDE SEQUENCE</scope>
    <source>
        <strain evidence="5">GM15</strain>
        <tissue evidence="5">Leaf</tissue>
    </source>
</reference>
<evidence type="ECO:0000256" key="2">
    <source>
        <dbReference type="PROSITE-ProRule" id="PRU00663"/>
    </source>
</evidence>
<organism evidence="5 6">
    <name type="scientific">Populus tomentosa</name>
    <name type="common">Chinese white poplar</name>
    <dbReference type="NCBI Taxonomy" id="118781"/>
    <lineage>
        <taxon>Eukaryota</taxon>
        <taxon>Viridiplantae</taxon>
        <taxon>Streptophyta</taxon>
        <taxon>Embryophyta</taxon>
        <taxon>Tracheophyta</taxon>
        <taxon>Spermatophyta</taxon>
        <taxon>Magnoliopsida</taxon>
        <taxon>eudicotyledons</taxon>
        <taxon>Gunneridae</taxon>
        <taxon>Pentapetalae</taxon>
        <taxon>rosids</taxon>
        <taxon>fabids</taxon>
        <taxon>Malpighiales</taxon>
        <taxon>Salicaceae</taxon>
        <taxon>Saliceae</taxon>
        <taxon>Populus</taxon>
    </lineage>
</organism>
<feature type="compositionally biased region" description="Low complexity" evidence="3">
    <location>
        <begin position="51"/>
        <end position="62"/>
    </location>
</feature>
<evidence type="ECO:0000259" key="4">
    <source>
        <dbReference type="PROSITE" id="PS51334"/>
    </source>
</evidence>
<name>A0A8X7YX34_POPTO</name>
<dbReference type="PANTHER" id="PTHR33101:SF1">
    <property type="entry name" value="ROP GUANINE NUCLEOTIDE EXCHANGE FACTOR 5"/>
    <property type="match status" value="1"/>
</dbReference>
<dbReference type="PROSITE" id="PS51334">
    <property type="entry name" value="PRONE"/>
    <property type="match status" value="1"/>
</dbReference>